<dbReference type="Pfam" id="PF13411">
    <property type="entry name" value="MerR_1"/>
    <property type="match status" value="1"/>
</dbReference>
<name>A0A1G8XF15_ANEMI</name>
<dbReference type="InterPro" id="IPR009061">
    <property type="entry name" value="DNA-bd_dom_put_sf"/>
</dbReference>
<dbReference type="Pfam" id="PF08241">
    <property type="entry name" value="Methyltransf_11"/>
    <property type="match status" value="1"/>
</dbReference>
<dbReference type="Proteomes" id="UP000182836">
    <property type="component" value="Unassembled WGS sequence"/>
</dbReference>
<proteinExistence type="predicted"/>
<dbReference type="EMBL" id="FNED01000031">
    <property type="protein sequence ID" value="SDJ88904.1"/>
    <property type="molecule type" value="Genomic_DNA"/>
</dbReference>
<feature type="domain" description="HTH merR-type" evidence="5">
    <location>
        <begin position="3"/>
        <end position="72"/>
    </location>
</feature>
<dbReference type="GO" id="GO:0003677">
    <property type="term" value="F:DNA binding"/>
    <property type="evidence" value="ECO:0007669"/>
    <property type="project" value="UniProtKB-KW"/>
</dbReference>
<reference evidence="6 7" key="1">
    <citation type="submission" date="2016-10" db="EMBL/GenBank/DDBJ databases">
        <authorList>
            <person name="de Groot N.N."/>
        </authorList>
    </citation>
    <scope>NUCLEOTIDE SEQUENCE [LARGE SCALE GENOMIC DNA]</scope>
    <source>
        <strain evidence="6 7">DSM 2895</strain>
    </source>
</reference>
<keyword evidence="2" id="KW-0805">Transcription regulation</keyword>
<dbReference type="Gene3D" id="3.40.50.150">
    <property type="entry name" value="Vaccinia Virus protein VP39"/>
    <property type="match status" value="1"/>
</dbReference>
<dbReference type="GO" id="GO:0003700">
    <property type="term" value="F:DNA-binding transcription factor activity"/>
    <property type="evidence" value="ECO:0007669"/>
    <property type="project" value="InterPro"/>
</dbReference>
<dbReference type="InterPro" id="IPR013216">
    <property type="entry name" value="Methyltransf_11"/>
</dbReference>
<dbReference type="PANTHER" id="PTHR30204">
    <property type="entry name" value="REDOX-CYCLING DRUG-SENSING TRANSCRIPTIONAL ACTIVATOR SOXR"/>
    <property type="match status" value="1"/>
</dbReference>
<dbReference type="GO" id="GO:0032259">
    <property type="term" value="P:methylation"/>
    <property type="evidence" value="ECO:0007669"/>
    <property type="project" value="UniProtKB-KW"/>
</dbReference>
<dbReference type="AlphaFoldDB" id="A0A1G8XF15"/>
<keyword evidence="6" id="KW-0489">Methyltransferase</keyword>
<dbReference type="PANTHER" id="PTHR30204:SF69">
    <property type="entry name" value="MERR-FAMILY TRANSCRIPTIONAL REGULATOR"/>
    <property type="match status" value="1"/>
</dbReference>
<dbReference type="PROSITE" id="PS50937">
    <property type="entry name" value="HTH_MERR_2"/>
    <property type="match status" value="1"/>
</dbReference>
<keyword evidence="6" id="KW-0808">Transferase</keyword>
<dbReference type="GeneID" id="42309424"/>
<sequence>MEEMRIKDIAEKLNISARAVRFYEQKGLISPRKQEGNQYRLFTQEDAWRLQTIIALREVGMSVKEIKKVLDEMNEGERENIPYYLELQRAAMFAQWIELKQMITTIDQMITVCKEKNVLDSEEMYRLSEGSKRLRECRKSWYDRWNFDCRAMSYDRELHHHHFGFDIHNHYKQALDMTVKWVNPRIGEKGLDIGTGTGNLAGRFSDKGVSIAGVDQSKEMLAQCRNKYPGMETKLGNFLALPYVDSQFDFAVTSLAFHHITNEQQPLALEEMKRVLKPSGRICITDLMFESTEDREGYIKQLKQQGQEEAIRLMKDKHYAFLPDVLYWFEENDYITKHKKINNLLYIVYAVPIR</sequence>
<keyword evidence="1" id="KW-0678">Repressor</keyword>
<keyword evidence="4" id="KW-0804">Transcription</keyword>
<keyword evidence="3" id="KW-0238">DNA-binding</keyword>
<evidence type="ECO:0000256" key="2">
    <source>
        <dbReference type="ARBA" id="ARBA00023015"/>
    </source>
</evidence>
<gene>
    <name evidence="6" type="ORF">SAMN04487909_13151</name>
</gene>
<dbReference type="InterPro" id="IPR047057">
    <property type="entry name" value="MerR_fam"/>
</dbReference>
<evidence type="ECO:0000259" key="5">
    <source>
        <dbReference type="PROSITE" id="PS50937"/>
    </source>
</evidence>
<dbReference type="CDD" id="cd02440">
    <property type="entry name" value="AdoMet_MTases"/>
    <property type="match status" value="1"/>
</dbReference>
<dbReference type="SUPFAM" id="SSF53335">
    <property type="entry name" value="S-adenosyl-L-methionine-dependent methyltransferases"/>
    <property type="match status" value="1"/>
</dbReference>
<evidence type="ECO:0000313" key="7">
    <source>
        <dbReference type="Proteomes" id="UP000182836"/>
    </source>
</evidence>
<dbReference type="InterPro" id="IPR029063">
    <property type="entry name" value="SAM-dependent_MTases_sf"/>
</dbReference>
<evidence type="ECO:0000256" key="4">
    <source>
        <dbReference type="ARBA" id="ARBA00023163"/>
    </source>
</evidence>
<dbReference type="CDD" id="cd01106">
    <property type="entry name" value="HTH_TipAL-Mta"/>
    <property type="match status" value="1"/>
</dbReference>
<organism evidence="6 7">
    <name type="scientific">Aneurinibacillus migulanus</name>
    <name type="common">Bacillus migulanus</name>
    <dbReference type="NCBI Taxonomy" id="47500"/>
    <lineage>
        <taxon>Bacteria</taxon>
        <taxon>Bacillati</taxon>
        <taxon>Bacillota</taxon>
        <taxon>Bacilli</taxon>
        <taxon>Bacillales</taxon>
        <taxon>Paenibacillaceae</taxon>
        <taxon>Aneurinibacillus group</taxon>
        <taxon>Aneurinibacillus</taxon>
    </lineage>
</organism>
<evidence type="ECO:0000256" key="1">
    <source>
        <dbReference type="ARBA" id="ARBA00022491"/>
    </source>
</evidence>
<protein>
    <submittedName>
        <fullName evidence="6">Putative AdoMet-dependent methyltransferase</fullName>
    </submittedName>
</protein>
<dbReference type="GO" id="GO:0008757">
    <property type="term" value="F:S-adenosylmethionine-dependent methyltransferase activity"/>
    <property type="evidence" value="ECO:0007669"/>
    <property type="project" value="InterPro"/>
</dbReference>
<evidence type="ECO:0000313" key="6">
    <source>
        <dbReference type="EMBL" id="SDJ88904.1"/>
    </source>
</evidence>
<dbReference type="Gene3D" id="1.10.1660.10">
    <property type="match status" value="1"/>
</dbReference>
<dbReference type="InterPro" id="IPR000551">
    <property type="entry name" value="MerR-type_HTH_dom"/>
</dbReference>
<dbReference type="RefSeq" id="WP_307723428.1">
    <property type="nucleotide sequence ID" value="NZ_BJOA01000097.1"/>
</dbReference>
<dbReference type="SMART" id="SM00422">
    <property type="entry name" value="HTH_MERR"/>
    <property type="match status" value="1"/>
</dbReference>
<accession>A0A1G8XF15</accession>
<evidence type="ECO:0000256" key="3">
    <source>
        <dbReference type="ARBA" id="ARBA00023125"/>
    </source>
</evidence>
<dbReference type="SUPFAM" id="SSF46955">
    <property type="entry name" value="Putative DNA-binding domain"/>
    <property type="match status" value="1"/>
</dbReference>